<dbReference type="PROSITE" id="PS50835">
    <property type="entry name" value="IG_LIKE"/>
    <property type="match status" value="1"/>
</dbReference>
<feature type="non-terminal residue" evidence="4">
    <location>
        <position position="1"/>
    </location>
</feature>
<dbReference type="EMBL" id="VZTC01001641">
    <property type="protein sequence ID" value="NXB43648.1"/>
    <property type="molecule type" value="Genomic_DNA"/>
</dbReference>
<dbReference type="PROSITE" id="PS00290">
    <property type="entry name" value="IG_MHC"/>
    <property type="match status" value="1"/>
</dbReference>
<dbReference type="GO" id="GO:0006955">
    <property type="term" value="P:immune response"/>
    <property type="evidence" value="ECO:0007669"/>
    <property type="project" value="TreeGrafter"/>
</dbReference>
<dbReference type="GO" id="GO:0048007">
    <property type="term" value="P:antigen processing and presentation, exogenous lipid antigen via MHC class Ib"/>
    <property type="evidence" value="ECO:0007669"/>
    <property type="project" value="TreeGrafter"/>
</dbReference>
<organism evidence="4 5">
    <name type="scientific">Leucopsar rothschildi</name>
    <name type="common">Bali myna</name>
    <name type="synonym">Rothschild's mynah</name>
    <dbReference type="NCBI Taxonomy" id="127929"/>
    <lineage>
        <taxon>Eukaryota</taxon>
        <taxon>Metazoa</taxon>
        <taxon>Chordata</taxon>
        <taxon>Craniata</taxon>
        <taxon>Vertebrata</taxon>
        <taxon>Euteleostomi</taxon>
        <taxon>Archelosauria</taxon>
        <taxon>Archosauria</taxon>
        <taxon>Dinosauria</taxon>
        <taxon>Saurischia</taxon>
        <taxon>Theropoda</taxon>
        <taxon>Coelurosauria</taxon>
        <taxon>Aves</taxon>
        <taxon>Neognathae</taxon>
        <taxon>Neoaves</taxon>
        <taxon>Telluraves</taxon>
        <taxon>Australaves</taxon>
        <taxon>Passeriformes</taxon>
        <taxon>Sturnidae</taxon>
        <taxon>Leucopsar</taxon>
    </lineage>
</organism>
<dbReference type="SUPFAM" id="SSF54452">
    <property type="entry name" value="MHC antigen-recognition domain"/>
    <property type="match status" value="1"/>
</dbReference>
<dbReference type="GO" id="GO:0030883">
    <property type="term" value="F:endogenous lipid antigen binding"/>
    <property type="evidence" value="ECO:0007669"/>
    <property type="project" value="TreeGrafter"/>
</dbReference>
<gene>
    <name evidence="4" type="primary">Cd1a_0</name>
    <name evidence="4" type="ORF">LEUROT_R01308</name>
</gene>
<evidence type="ECO:0000313" key="4">
    <source>
        <dbReference type="EMBL" id="NXB43648.1"/>
    </source>
</evidence>
<dbReference type="GO" id="GO:0048006">
    <property type="term" value="P:antigen processing and presentation, endogenous lipid antigen via MHC class Ib"/>
    <property type="evidence" value="ECO:0007669"/>
    <property type="project" value="TreeGrafter"/>
</dbReference>
<dbReference type="InterPro" id="IPR011161">
    <property type="entry name" value="MHC_I-like_Ag-recog"/>
</dbReference>
<keyword evidence="2" id="KW-0812">Transmembrane</keyword>
<feature type="domain" description="Ig-like" evidence="3">
    <location>
        <begin position="184"/>
        <end position="288"/>
    </location>
</feature>
<evidence type="ECO:0000259" key="3">
    <source>
        <dbReference type="PROSITE" id="PS50835"/>
    </source>
</evidence>
<dbReference type="GO" id="GO:0071723">
    <property type="term" value="F:lipopeptide binding"/>
    <property type="evidence" value="ECO:0007669"/>
    <property type="project" value="TreeGrafter"/>
</dbReference>
<dbReference type="Proteomes" id="UP000522331">
    <property type="component" value="Unassembled WGS sequence"/>
</dbReference>
<dbReference type="AlphaFoldDB" id="A0A7K8DYP4"/>
<comment type="caution">
    <text evidence="4">The sequence shown here is derived from an EMBL/GenBank/DDBJ whole genome shotgun (WGS) entry which is preliminary data.</text>
</comment>
<evidence type="ECO:0000256" key="2">
    <source>
        <dbReference type="SAM" id="Phobius"/>
    </source>
</evidence>
<keyword evidence="1" id="KW-0325">Glycoprotein</keyword>
<dbReference type="InterPro" id="IPR013783">
    <property type="entry name" value="Ig-like_fold"/>
</dbReference>
<dbReference type="Gene3D" id="3.30.500.10">
    <property type="entry name" value="MHC class I-like antigen recognition-like"/>
    <property type="match status" value="1"/>
</dbReference>
<dbReference type="InterPro" id="IPR003597">
    <property type="entry name" value="Ig_C1-set"/>
</dbReference>
<dbReference type="InterPro" id="IPR007110">
    <property type="entry name" value="Ig-like_dom"/>
</dbReference>
<dbReference type="InterPro" id="IPR011162">
    <property type="entry name" value="MHC_I/II-like_Ag-recog"/>
</dbReference>
<dbReference type="GO" id="GO:0009897">
    <property type="term" value="C:external side of plasma membrane"/>
    <property type="evidence" value="ECO:0007669"/>
    <property type="project" value="TreeGrafter"/>
</dbReference>
<dbReference type="SMART" id="SM00407">
    <property type="entry name" value="IGc1"/>
    <property type="match status" value="1"/>
</dbReference>
<reference evidence="4 5" key="1">
    <citation type="submission" date="2019-09" db="EMBL/GenBank/DDBJ databases">
        <title>Bird 10,000 Genomes (B10K) Project - Family phase.</title>
        <authorList>
            <person name="Zhang G."/>
        </authorList>
    </citation>
    <scope>NUCLEOTIDE SEQUENCE [LARGE SCALE GENOMIC DNA]</scope>
    <source>
        <strain evidence="4">B10K-DU-002-02</strain>
        <tissue evidence="4">Muscle</tissue>
    </source>
</reference>
<feature type="non-terminal residue" evidence="4">
    <location>
        <position position="309"/>
    </location>
</feature>
<dbReference type="InterPro" id="IPR036179">
    <property type="entry name" value="Ig-like_dom_sf"/>
</dbReference>
<dbReference type="InterPro" id="IPR050208">
    <property type="entry name" value="MHC_class-I_related"/>
</dbReference>
<keyword evidence="5" id="KW-1185">Reference proteome</keyword>
<accession>A0A7K8DYP4</accession>
<evidence type="ECO:0000313" key="5">
    <source>
        <dbReference type="Proteomes" id="UP000522331"/>
    </source>
</evidence>
<feature type="transmembrane region" description="Helical" evidence="2">
    <location>
        <begin position="285"/>
        <end position="306"/>
    </location>
</feature>
<dbReference type="PANTHER" id="PTHR16675">
    <property type="entry name" value="MHC CLASS I-RELATED"/>
    <property type="match status" value="1"/>
</dbReference>
<dbReference type="GO" id="GO:0030884">
    <property type="term" value="F:exogenous lipid antigen binding"/>
    <property type="evidence" value="ECO:0007669"/>
    <property type="project" value="TreeGrafter"/>
</dbReference>
<dbReference type="GO" id="GO:0005615">
    <property type="term" value="C:extracellular space"/>
    <property type="evidence" value="ECO:0007669"/>
    <property type="project" value="TreeGrafter"/>
</dbReference>
<evidence type="ECO:0000256" key="1">
    <source>
        <dbReference type="ARBA" id="ARBA00023180"/>
    </source>
</evidence>
<dbReference type="Pfam" id="PF07654">
    <property type="entry name" value="C1-set"/>
    <property type="match status" value="1"/>
</dbReference>
<dbReference type="SUPFAM" id="SSF48726">
    <property type="entry name" value="Immunoglobulin"/>
    <property type="match status" value="1"/>
</dbReference>
<dbReference type="GO" id="GO:0001916">
    <property type="term" value="P:positive regulation of T cell mediated cytotoxicity"/>
    <property type="evidence" value="ECO:0007669"/>
    <property type="project" value="TreeGrafter"/>
</dbReference>
<dbReference type="InterPro" id="IPR037055">
    <property type="entry name" value="MHC_I-like_Ag-recog_sf"/>
</dbReference>
<keyword evidence="2" id="KW-1133">Transmembrane helix</keyword>
<dbReference type="Gene3D" id="2.60.40.10">
    <property type="entry name" value="Immunoglobulins"/>
    <property type="match status" value="1"/>
</dbReference>
<sequence>EPQVIQHLLTGLFASISSAEVSCMAFVGDIPILTLDPANWSIHFHWPWVSQAAAEGDGEKMMSQYKIALCNKIRFVHDTVQQKKQHYPLVVQFCSGCVVYPNMTSQGFLNVGWGGRDLTAFEIDKQRWEAQQPSQVAELVSKSLSRQKSVRMLLEYLLTIWICQSSFQTLRRYGRAALDRHELPVATVFARTPSLDQLLLVCHVTGFYPRPISVAWLRDGQEVPPGPALNTSTILPNADLTYQLRSVLAVAPRDGHSYVCRVRHHSLGTRSLLIPWENRSTAPTISITIAVLLLVATASAGGFWWWKHR</sequence>
<dbReference type="PANTHER" id="PTHR16675:SF160">
    <property type="entry name" value="T-CELL SURFACE GLYCOPROTEIN CD1A"/>
    <property type="match status" value="1"/>
</dbReference>
<proteinExistence type="predicted"/>
<name>A0A7K8DYP4_LEURO</name>
<keyword evidence="2" id="KW-0472">Membrane</keyword>
<protein>
    <submittedName>
        <fullName evidence="4">CD1A protein</fullName>
    </submittedName>
</protein>
<dbReference type="InterPro" id="IPR003006">
    <property type="entry name" value="Ig/MHC_CS"/>
</dbReference>
<dbReference type="Pfam" id="PF16497">
    <property type="entry name" value="MHC_I_3"/>
    <property type="match status" value="1"/>
</dbReference>